<reference evidence="2 3" key="1">
    <citation type="journal article" date="2018" name="Cell">
        <title>The Chara Genome: Secondary Complexity and Implications for Plant Terrestrialization.</title>
        <authorList>
            <person name="Nishiyama T."/>
            <person name="Sakayama H."/>
            <person name="Vries J.D."/>
            <person name="Buschmann H."/>
            <person name="Saint-Marcoux D."/>
            <person name="Ullrich K.K."/>
            <person name="Haas F.B."/>
            <person name="Vanderstraeten L."/>
            <person name="Becker D."/>
            <person name="Lang D."/>
            <person name="Vosolsobe S."/>
            <person name="Rombauts S."/>
            <person name="Wilhelmsson P.K.I."/>
            <person name="Janitza P."/>
            <person name="Kern R."/>
            <person name="Heyl A."/>
            <person name="Rumpler F."/>
            <person name="Villalobos L.I.A.C."/>
            <person name="Clay J.M."/>
            <person name="Skokan R."/>
            <person name="Toyoda A."/>
            <person name="Suzuki Y."/>
            <person name="Kagoshima H."/>
            <person name="Schijlen E."/>
            <person name="Tajeshwar N."/>
            <person name="Catarino B."/>
            <person name="Hetherington A.J."/>
            <person name="Saltykova A."/>
            <person name="Bonnot C."/>
            <person name="Breuninger H."/>
            <person name="Symeonidi A."/>
            <person name="Radhakrishnan G.V."/>
            <person name="Van Nieuwerburgh F."/>
            <person name="Deforce D."/>
            <person name="Chang C."/>
            <person name="Karol K.G."/>
            <person name="Hedrich R."/>
            <person name="Ulvskov P."/>
            <person name="Glockner G."/>
            <person name="Delwiche C.F."/>
            <person name="Petrasek J."/>
            <person name="Van de Peer Y."/>
            <person name="Friml J."/>
            <person name="Beilby M."/>
            <person name="Dolan L."/>
            <person name="Kohara Y."/>
            <person name="Sugano S."/>
            <person name="Fujiyama A."/>
            <person name="Delaux P.-M."/>
            <person name="Quint M."/>
            <person name="TheiBen G."/>
            <person name="Hagemann M."/>
            <person name="Harholt J."/>
            <person name="Dunand C."/>
            <person name="Zachgo S."/>
            <person name="Langdale J."/>
            <person name="Maumus F."/>
            <person name="Straeten D.V.D."/>
            <person name="Gould S.B."/>
            <person name="Rensing S.A."/>
        </authorList>
    </citation>
    <scope>NUCLEOTIDE SEQUENCE [LARGE SCALE GENOMIC DNA]</scope>
    <source>
        <strain evidence="2 3">S276</strain>
    </source>
</reference>
<feature type="compositionally biased region" description="Low complexity" evidence="1">
    <location>
        <begin position="45"/>
        <end position="54"/>
    </location>
</feature>
<dbReference type="AlphaFoldDB" id="A0A388JQ57"/>
<name>A0A388JQ57_CHABU</name>
<feature type="compositionally biased region" description="Polar residues" evidence="1">
    <location>
        <begin position="71"/>
        <end position="84"/>
    </location>
</feature>
<feature type="region of interest" description="Disordered" evidence="1">
    <location>
        <begin position="45"/>
        <end position="95"/>
    </location>
</feature>
<keyword evidence="3" id="KW-1185">Reference proteome</keyword>
<protein>
    <submittedName>
        <fullName evidence="2">Uncharacterized protein</fullName>
    </submittedName>
</protein>
<evidence type="ECO:0000313" key="3">
    <source>
        <dbReference type="Proteomes" id="UP000265515"/>
    </source>
</evidence>
<feature type="compositionally biased region" description="Basic and acidic residues" evidence="1">
    <location>
        <begin position="238"/>
        <end position="248"/>
    </location>
</feature>
<feature type="compositionally biased region" description="Basic and acidic residues" evidence="1">
    <location>
        <begin position="264"/>
        <end position="286"/>
    </location>
</feature>
<gene>
    <name evidence="2" type="ORF">CBR_g66726</name>
</gene>
<evidence type="ECO:0000256" key="1">
    <source>
        <dbReference type="SAM" id="MobiDB-lite"/>
    </source>
</evidence>
<dbReference type="Proteomes" id="UP000265515">
    <property type="component" value="Unassembled WGS sequence"/>
</dbReference>
<dbReference type="Gramene" id="GBG59920">
    <property type="protein sequence ID" value="GBG59920"/>
    <property type="gene ID" value="CBR_g66726"/>
</dbReference>
<accession>A0A388JQ57</accession>
<evidence type="ECO:0000313" key="2">
    <source>
        <dbReference type="EMBL" id="GBG59920.1"/>
    </source>
</evidence>
<comment type="caution">
    <text evidence="2">The sequence shown here is derived from an EMBL/GenBank/DDBJ whole genome shotgun (WGS) entry which is preliminary data.</text>
</comment>
<feature type="compositionally biased region" description="Basic residues" evidence="1">
    <location>
        <begin position="335"/>
        <end position="344"/>
    </location>
</feature>
<feature type="compositionally biased region" description="Low complexity" evidence="1">
    <location>
        <begin position="312"/>
        <end position="334"/>
    </location>
</feature>
<proteinExistence type="predicted"/>
<feature type="region of interest" description="Disordered" evidence="1">
    <location>
        <begin position="238"/>
        <end position="344"/>
    </location>
</feature>
<organism evidence="2 3">
    <name type="scientific">Chara braunii</name>
    <name type="common">Braun's stonewort</name>
    <dbReference type="NCBI Taxonomy" id="69332"/>
    <lineage>
        <taxon>Eukaryota</taxon>
        <taxon>Viridiplantae</taxon>
        <taxon>Streptophyta</taxon>
        <taxon>Charophyceae</taxon>
        <taxon>Charales</taxon>
        <taxon>Characeae</taxon>
        <taxon>Chara</taxon>
    </lineage>
</organism>
<sequence>MDIAGGLAVFTTLDGVLNLSSQFGSASAAAAAAAAAAASQAQVQHVTSSGGSSPQEKKGGGGGGRELVPFSATSPGGTAASTNPKHPDMPSTGSYASQAAQRLKEYMPDCNAVKVEPLLRPMMTKPPAAPTAGTSTALVVHTESSFDENRLIQAESSLSAASSYDTGLSIDTRSAELHSNGAGANNTGTARSPGYGARSSANSEHIGMASSGIRDMLILDKSLFARRVREGLAHDGCRARSVDGDQDGRVGGGRGESSVVATMSEDKGPGLGARRRESEERKDDQRLGVAASQRQESPPASVKAQGGRRGGCADPPGADGPRPPARVWSPVPRSSPRRRHVDGL</sequence>
<feature type="region of interest" description="Disordered" evidence="1">
    <location>
        <begin position="179"/>
        <end position="202"/>
    </location>
</feature>
<dbReference type="EMBL" id="BFEA01000007">
    <property type="protein sequence ID" value="GBG59920.1"/>
    <property type="molecule type" value="Genomic_DNA"/>
</dbReference>